<proteinExistence type="predicted"/>
<evidence type="ECO:0000313" key="2">
    <source>
        <dbReference type="EMBL" id="MCZ2688485.1"/>
    </source>
</evidence>
<dbReference type="PANTHER" id="PTHR42852:SF13">
    <property type="entry name" value="PROTEIN DIPZ"/>
    <property type="match status" value="1"/>
</dbReference>
<reference evidence="2" key="1">
    <citation type="submission" date="2022-12" db="EMBL/GenBank/DDBJ databases">
        <title>Development of a Multilocus Sequence Typing Scheme for Bacteroides fragilis Based on Whole Genome Sequencing Data and Clinical Application.</title>
        <authorList>
            <person name="Nielsen F.D."/>
            <person name="Justesen U.S."/>
        </authorList>
    </citation>
    <scope>NUCLEOTIDE SEQUENCE</scope>
    <source>
        <strain evidence="2">BF_AM_ODE_DK_2015_4</strain>
    </source>
</reference>
<name>A0A9Q4JEQ4_BACFG</name>
<dbReference type="InterPro" id="IPR013766">
    <property type="entry name" value="Thioredoxin_domain"/>
</dbReference>
<evidence type="ECO:0000313" key="3">
    <source>
        <dbReference type="Proteomes" id="UP001079672"/>
    </source>
</evidence>
<dbReference type="Pfam" id="PF14289">
    <property type="entry name" value="DUF4369"/>
    <property type="match status" value="1"/>
</dbReference>
<dbReference type="InterPro" id="IPR050553">
    <property type="entry name" value="Thioredoxin_ResA/DsbE_sf"/>
</dbReference>
<dbReference type="InterPro" id="IPR012336">
    <property type="entry name" value="Thioredoxin-like_fold"/>
</dbReference>
<comment type="caution">
    <text evidence="2">The sequence shown here is derived from an EMBL/GenBank/DDBJ whole genome shotgun (WGS) entry which is preliminary data.</text>
</comment>
<protein>
    <submittedName>
        <fullName evidence="2">Thioredoxin-like domain-containing protein</fullName>
    </submittedName>
</protein>
<dbReference type="Proteomes" id="UP001079672">
    <property type="component" value="Unassembled WGS sequence"/>
</dbReference>
<accession>A0A9Q4JEQ4</accession>
<dbReference type="PROSITE" id="PS51352">
    <property type="entry name" value="THIOREDOXIN_2"/>
    <property type="match status" value="1"/>
</dbReference>
<evidence type="ECO:0000259" key="1">
    <source>
        <dbReference type="PROSITE" id="PS51352"/>
    </source>
</evidence>
<dbReference type="AlphaFoldDB" id="A0A9Q4JEQ4"/>
<dbReference type="InterPro" id="IPR025380">
    <property type="entry name" value="DUF4369"/>
</dbReference>
<dbReference type="Gene3D" id="3.40.30.10">
    <property type="entry name" value="Glutaredoxin"/>
    <property type="match status" value="1"/>
</dbReference>
<gene>
    <name evidence="2" type="ORF">O1433_13360</name>
</gene>
<dbReference type="Pfam" id="PF13905">
    <property type="entry name" value="Thioredoxin_8"/>
    <property type="match status" value="1"/>
</dbReference>
<organism evidence="2 3">
    <name type="scientific">Bacteroides fragilis</name>
    <dbReference type="NCBI Taxonomy" id="817"/>
    <lineage>
        <taxon>Bacteria</taxon>
        <taxon>Pseudomonadati</taxon>
        <taxon>Bacteroidota</taxon>
        <taxon>Bacteroidia</taxon>
        <taxon>Bacteroidales</taxon>
        <taxon>Bacteroidaceae</taxon>
        <taxon>Bacteroides</taxon>
    </lineage>
</organism>
<feature type="domain" description="Thioredoxin" evidence="1">
    <location>
        <begin position="232"/>
        <end position="370"/>
    </location>
</feature>
<dbReference type="InterPro" id="IPR036249">
    <property type="entry name" value="Thioredoxin-like_sf"/>
</dbReference>
<dbReference type="PANTHER" id="PTHR42852">
    <property type="entry name" value="THIOL:DISULFIDE INTERCHANGE PROTEIN DSBE"/>
    <property type="match status" value="1"/>
</dbReference>
<dbReference type="RefSeq" id="WP_223135103.1">
    <property type="nucleotide sequence ID" value="NZ_JAGJGZ010000005.1"/>
</dbReference>
<dbReference type="EMBL" id="JAPTZU010000007">
    <property type="protein sequence ID" value="MCZ2688485.1"/>
    <property type="molecule type" value="Genomic_DNA"/>
</dbReference>
<dbReference type="SUPFAM" id="SSF52833">
    <property type="entry name" value="Thioredoxin-like"/>
    <property type="match status" value="1"/>
</dbReference>
<dbReference type="CDD" id="cd02966">
    <property type="entry name" value="TlpA_like_family"/>
    <property type="match status" value="1"/>
</dbReference>
<sequence>MGQDSIYRIKGVIDPLYDHRKVTLIVPIDGKATNIDSTFIKNGTFYFEGKERREKPLTEIVIDSYFSADSGREINLFLEQGTIDLKVDPTYNWLGYQVQGTPLNDLYQIYQDSSAYYIQKTVDMYKRKEGGSRTETGLNIIPGGVLEAVYRQWGVFTMDFKRKNIHNPVGEAVFKEELREFRMYERIWDHHTDSSFNILYEQCRQEVKESPEVLKYIKRRDKDRELERIQLNTLGKKMEDAVLCDTLGNDIHLLDMVGKGEAVLIDLWASWCHPCMTYIPVLKAIHEFGKNNHLKVIGISLDDNIKSWMHAIHKKEIPWQNFRMKDGETFKAFAKKYGVYGIPYFILLDKEGRIRTIHNLPTEEDLKSLE</sequence>